<feature type="region of interest" description="Disordered" evidence="8">
    <location>
        <begin position="1"/>
        <end position="45"/>
    </location>
</feature>
<sequence>MSTAALNPNAPDSNPNPLQVADQSGTSTGNHPQAAPGGKLPTTPRRRQKLGPAQLLLYAVLVFLTCVFLGPIFFILFNSFKTKFSIADHPFALPLGEMWAGLENYVTGLVQTGFFWAMLWSFVITILTVSAIVFFCAMTAYFITRVKTWWTSALYYMFVFSMVIPFQMVMFPTVKIADMLHLANPIGIVVLYLGFGSGLSVFMFCGFVKSIPLDIEEAAIIDGCSPLQNYFRVVLPMLKPTAITVAILNAMWVWNDYLLPYLVIGLSTKYKTIPVVVQMLVGSNGNRDMGAMMAMLVLAIIPIVAFYMFAQKYIIEGVVAGAVKG</sequence>
<evidence type="ECO:0000256" key="6">
    <source>
        <dbReference type="ARBA" id="ARBA00023136"/>
    </source>
</evidence>
<comment type="caution">
    <text evidence="10">The sequence shown here is derived from an EMBL/GenBank/DDBJ whole genome shotgun (WGS) entry which is preliminary data.</text>
</comment>
<comment type="similarity">
    <text evidence="7">Belongs to the binding-protein-dependent transport system permease family.</text>
</comment>
<dbReference type="Pfam" id="PF00528">
    <property type="entry name" value="BPD_transp_1"/>
    <property type="match status" value="1"/>
</dbReference>
<evidence type="ECO:0000313" key="10">
    <source>
        <dbReference type="EMBL" id="MDT3766870.1"/>
    </source>
</evidence>
<keyword evidence="3" id="KW-1003">Cell membrane</keyword>
<feature type="compositionally biased region" description="Polar residues" evidence="8">
    <location>
        <begin position="1"/>
        <end position="31"/>
    </location>
</feature>
<feature type="domain" description="ABC transmembrane type-1" evidence="9">
    <location>
        <begin position="118"/>
        <end position="310"/>
    </location>
</feature>
<gene>
    <name evidence="10" type="ORF">QS713_02170</name>
</gene>
<feature type="transmembrane region" description="Helical" evidence="7">
    <location>
        <begin position="289"/>
        <end position="310"/>
    </location>
</feature>
<feature type="transmembrane region" description="Helical" evidence="7">
    <location>
        <begin position="154"/>
        <end position="174"/>
    </location>
</feature>
<evidence type="ECO:0000256" key="4">
    <source>
        <dbReference type="ARBA" id="ARBA00022692"/>
    </source>
</evidence>
<evidence type="ECO:0000256" key="5">
    <source>
        <dbReference type="ARBA" id="ARBA00022989"/>
    </source>
</evidence>
<dbReference type="Gene3D" id="1.10.3720.10">
    <property type="entry name" value="MetI-like"/>
    <property type="match status" value="1"/>
</dbReference>
<keyword evidence="4 7" id="KW-0812">Transmembrane</keyword>
<dbReference type="PROSITE" id="PS50928">
    <property type="entry name" value="ABC_TM1"/>
    <property type="match status" value="1"/>
</dbReference>
<accession>A0ABU3I923</accession>
<dbReference type="InterPro" id="IPR000515">
    <property type="entry name" value="MetI-like"/>
</dbReference>
<proteinExistence type="inferred from homology"/>
<name>A0ABU3I923_9ACTO</name>
<dbReference type="InterPro" id="IPR035906">
    <property type="entry name" value="MetI-like_sf"/>
</dbReference>
<evidence type="ECO:0000256" key="2">
    <source>
        <dbReference type="ARBA" id="ARBA00022448"/>
    </source>
</evidence>
<reference evidence="10 11" key="1">
    <citation type="submission" date="2023-06" db="EMBL/GenBank/DDBJ databases">
        <title>Draft genome sequence of Gleimia hominis type strain CCUG 57540T.</title>
        <authorList>
            <person name="Salva-Serra F."/>
            <person name="Cardew S."/>
            <person name="Jensie Markopoulos S."/>
            <person name="Ohlen M."/>
            <person name="Inganas E."/>
            <person name="Svensson-Stadler L."/>
            <person name="Moore E.R.B."/>
        </authorList>
    </citation>
    <scope>NUCLEOTIDE SEQUENCE [LARGE SCALE GENOMIC DNA]</scope>
    <source>
        <strain evidence="10 11">CCUG 57540</strain>
    </source>
</reference>
<evidence type="ECO:0000313" key="11">
    <source>
        <dbReference type="Proteomes" id="UP001247542"/>
    </source>
</evidence>
<dbReference type="EMBL" id="JASXSX010000001">
    <property type="protein sequence ID" value="MDT3766870.1"/>
    <property type="molecule type" value="Genomic_DNA"/>
</dbReference>
<organism evidence="10 11">
    <name type="scientific">Gleimia hominis</name>
    <dbReference type="NCBI Taxonomy" id="595468"/>
    <lineage>
        <taxon>Bacteria</taxon>
        <taxon>Bacillati</taxon>
        <taxon>Actinomycetota</taxon>
        <taxon>Actinomycetes</taxon>
        <taxon>Actinomycetales</taxon>
        <taxon>Actinomycetaceae</taxon>
        <taxon>Gleimia</taxon>
    </lineage>
</organism>
<feature type="transmembrane region" description="Helical" evidence="7">
    <location>
        <begin position="114"/>
        <end position="142"/>
    </location>
</feature>
<evidence type="ECO:0000256" key="8">
    <source>
        <dbReference type="SAM" id="MobiDB-lite"/>
    </source>
</evidence>
<evidence type="ECO:0000256" key="1">
    <source>
        <dbReference type="ARBA" id="ARBA00004651"/>
    </source>
</evidence>
<keyword evidence="5 7" id="KW-1133">Transmembrane helix</keyword>
<dbReference type="PANTHER" id="PTHR43744">
    <property type="entry name" value="ABC TRANSPORTER PERMEASE PROTEIN MG189-RELATED-RELATED"/>
    <property type="match status" value="1"/>
</dbReference>
<feature type="transmembrane region" description="Helical" evidence="7">
    <location>
        <begin position="186"/>
        <end position="208"/>
    </location>
</feature>
<dbReference type="CDD" id="cd06261">
    <property type="entry name" value="TM_PBP2"/>
    <property type="match status" value="1"/>
</dbReference>
<feature type="transmembrane region" description="Helical" evidence="7">
    <location>
        <begin position="229"/>
        <end position="254"/>
    </location>
</feature>
<dbReference type="PANTHER" id="PTHR43744:SF12">
    <property type="entry name" value="ABC TRANSPORTER PERMEASE PROTEIN MG189-RELATED"/>
    <property type="match status" value="1"/>
</dbReference>
<evidence type="ECO:0000256" key="7">
    <source>
        <dbReference type="RuleBase" id="RU363032"/>
    </source>
</evidence>
<keyword evidence="6 7" id="KW-0472">Membrane</keyword>
<feature type="transmembrane region" description="Helical" evidence="7">
    <location>
        <begin position="55"/>
        <end position="77"/>
    </location>
</feature>
<evidence type="ECO:0000256" key="3">
    <source>
        <dbReference type="ARBA" id="ARBA00022475"/>
    </source>
</evidence>
<evidence type="ECO:0000259" key="9">
    <source>
        <dbReference type="PROSITE" id="PS50928"/>
    </source>
</evidence>
<dbReference type="Proteomes" id="UP001247542">
    <property type="component" value="Unassembled WGS sequence"/>
</dbReference>
<comment type="subcellular location">
    <subcellularLocation>
        <location evidence="1 7">Cell membrane</location>
        <topology evidence="1 7">Multi-pass membrane protein</topology>
    </subcellularLocation>
</comment>
<keyword evidence="2 7" id="KW-0813">Transport</keyword>
<keyword evidence="11" id="KW-1185">Reference proteome</keyword>
<dbReference type="SUPFAM" id="SSF161098">
    <property type="entry name" value="MetI-like"/>
    <property type="match status" value="1"/>
</dbReference>
<protein>
    <submittedName>
        <fullName evidence="10">Carbohydrate ABC transporter permease</fullName>
    </submittedName>
</protein>